<dbReference type="AlphaFoldDB" id="A0A1W1YQB9"/>
<protein>
    <submittedName>
        <fullName evidence="1">Uncharacterized protein</fullName>
    </submittedName>
</protein>
<gene>
    <name evidence="1" type="ORF">SAMN02746065_101235</name>
</gene>
<evidence type="ECO:0000313" key="1">
    <source>
        <dbReference type="EMBL" id="SMC37898.1"/>
    </source>
</evidence>
<reference evidence="1 2" key="1">
    <citation type="submission" date="2017-04" db="EMBL/GenBank/DDBJ databases">
        <authorList>
            <person name="Afonso C.L."/>
            <person name="Miller P.J."/>
            <person name="Scott M.A."/>
            <person name="Spackman E."/>
            <person name="Goraichik I."/>
            <person name="Dimitrov K.M."/>
            <person name="Suarez D.L."/>
            <person name="Swayne D.E."/>
        </authorList>
    </citation>
    <scope>NUCLEOTIDE SEQUENCE [LARGE SCALE GENOMIC DNA]</scope>
    <source>
        <strain evidence="1 2">DSM 3385</strain>
    </source>
</reference>
<organism evidence="1 2">
    <name type="scientific">Desulfocicer vacuolatum DSM 3385</name>
    <dbReference type="NCBI Taxonomy" id="1121400"/>
    <lineage>
        <taxon>Bacteria</taxon>
        <taxon>Pseudomonadati</taxon>
        <taxon>Thermodesulfobacteriota</taxon>
        <taxon>Desulfobacteria</taxon>
        <taxon>Desulfobacterales</taxon>
        <taxon>Desulfobacteraceae</taxon>
        <taxon>Desulfocicer</taxon>
    </lineage>
</organism>
<proteinExistence type="predicted"/>
<evidence type="ECO:0000313" key="2">
    <source>
        <dbReference type="Proteomes" id="UP000192418"/>
    </source>
</evidence>
<sequence length="69" mass="8022">METQLLIIKNGNDYIRVKEDHFLVCGLDKASVFPMNKLEIVKAHVVAMEKEHGWQGRIHRLILREEPLA</sequence>
<name>A0A1W1YQB9_9BACT</name>
<dbReference type="STRING" id="1121400.SAMN02746065_101235"/>
<keyword evidence="2" id="KW-1185">Reference proteome</keyword>
<dbReference type="EMBL" id="FWXY01000001">
    <property type="protein sequence ID" value="SMC37898.1"/>
    <property type="molecule type" value="Genomic_DNA"/>
</dbReference>
<dbReference type="OrthoDB" id="5432745at2"/>
<dbReference type="RefSeq" id="WP_084066540.1">
    <property type="nucleotide sequence ID" value="NZ_FWXY01000001.1"/>
</dbReference>
<dbReference type="Proteomes" id="UP000192418">
    <property type="component" value="Unassembled WGS sequence"/>
</dbReference>
<accession>A0A1W1YQB9</accession>